<name>A0A1I1KB94_9RHOB</name>
<evidence type="ECO:0000313" key="7">
    <source>
        <dbReference type="Proteomes" id="UP000198728"/>
    </source>
</evidence>
<evidence type="ECO:0000256" key="3">
    <source>
        <dbReference type="ARBA" id="ARBA00022679"/>
    </source>
</evidence>
<evidence type="ECO:0000259" key="5">
    <source>
        <dbReference type="Pfam" id="PF07167"/>
    </source>
</evidence>
<organism evidence="6 7">
    <name type="scientific">Tropicimonas isoalkanivorans</name>
    <dbReference type="NCBI Taxonomy" id="441112"/>
    <lineage>
        <taxon>Bacteria</taxon>
        <taxon>Pseudomonadati</taxon>
        <taxon>Pseudomonadota</taxon>
        <taxon>Alphaproteobacteria</taxon>
        <taxon>Rhodobacterales</taxon>
        <taxon>Roseobacteraceae</taxon>
        <taxon>Tropicimonas</taxon>
    </lineage>
</organism>
<dbReference type="STRING" id="441112.SAMN04488094_106131"/>
<dbReference type="Gene3D" id="3.40.50.1820">
    <property type="entry name" value="alpha/beta hydrolase"/>
    <property type="match status" value="1"/>
</dbReference>
<dbReference type="SUPFAM" id="SSF53474">
    <property type="entry name" value="alpha/beta-Hydrolases"/>
    <property type="match status" value="1"/>
</dbReference>
<dbReference type="EMBL" id="FOLG01000006">
    <property type="protein sequence ID" value="SFC57831.1"/>
    <property type="molecule type" value="Genomic_DNA"/>
</dbReference>
<keyword evidence="4" id="KW-0012">Acyltransferase</keyword>
<dbReference type="InterPro" id="IPR010963">
    <property type="entry name" value="PHA_synth_I"/>
</dbReference>
<evidence type="ECO:0000256" key="4">
    <source>
        <dbReference type="ARBA" id="ARBA00023315"/>
    </source>
</evidence>
<comment type="subcellular location">
    <subcellularLocation>
        <location evidence="1">Cytoplasm</location>
    </subcellularLocation>
</comment>
<dbReference type="GO" id="GO:0042619">
    <property type="term" value="P:poly-hydroxybutyrate biosynthetic process"/>
    <property type="evidence" value="ECO:0007669"/>
    <property type="project" value="InterPro"/>
</dbReference>
<dbReference type="GO" id="GO:0016746">
    <property type="term" value="F:acyltransferase activity"/>
    <property type="evidence" value="ECO:0007669"/>
    <property type="project" value="UniProtKB-KW"/>
</dbReference>
<accession>A0A1I1KB94</accession>
<dbReference type="AlphaFoldDB" id="A0A1I1KB94"/>
<protein>
    <submittedName>
        <fullName evidence="6">Polyhydroxyalkanoate synthase</fullName>
    </submittedName>
</protein>
<dbReference type="RefSeq" id="WP_177208325.1">
    <property type="nucleotide sequence ID" value="NZ_FOLG01000006.1"/>
</dbReference>
<proteinExistence type="predicted"/>
<evidence type="ECO:0000256" key="2">
    <source>
        <dbReference type="ARBA" id="ARBA00022490"/>
    </source>
</evidence>
<keyword evidence="2" id="KW-0963">Cytoplasm</keyword>
<feature type="domain" description="Poly-beta-hydroxybutyrate polymerase N-terminal" evidence="5">
    <location>
        <begin position="93"/>
        <end position="264"/>
    </location>
</feature>
<evidence type="ECO:0000256" key="1">
    <source>
        <dbReference type="ARBA" id="ARBA00004496"/>
    </source>
</evidence>
<reference evidence="6 7" key="1">
    <citation type="submission" date="2016-10" db="EMBL/GenBank/DDBJ databases">
        <authorList>
            <person name="de Groot N.N."/>
        </authorList>
    </citation>
    <scope>NUCLEOTIDE SEQUENCE [LARGE SCALE GENOMIC DNA]</scope>
    <source>
        <strain evidence="6 7">DSM 19548</strain>
    </source>
</reference>
<dbReference type="InterPro" id="IPR051321">
    <property type="entry name" value="PHA/PHB_synthase"/>
</dbReference>
<dbReference type="PANTHER" id="PTHR36837:SF5">
    <property type="entry name" value="POLY-3-HYDROXYBUTYRATE SYNTHASE"/>
    <property type="match status" value="1"/>
</dbReference>
<dbReference type="InterPro" id="IPR010941">
    <property type="entry name" value="PhaC_N"/>
</dbReference>
<evidence type="ECO:0000313" key="6">
    <source>
        <dbReference type="EMBL" id="SFC57831.1"/>
    </source>
</evidence>
<gene>
    <name evidence="6" type="ORF">SAMN04488094_106131</name>
</gene>
<dbReference type="NCBIfam" id="TIGR01838">
    <property type="entry name" value="PHA_synth_I"/>
    <property type="match status" value="1"/>
</dbReference>
<dbReference type="GO" id="GO:0005737">
    <property type="term" value="C:cytoplasm"/>
    <property type="evidence" value="ECO:0007669"/>
    <property type="project" value="UniProtKB-SubCell"/>
</dbReference>
<sequence>MDTEKLANMTREWLDLVSRAQRVAPRTQEQMVSTAARGDFSVVDAKLIYEAYIKSMTALMQNPLAAAEYTQRVWLDWMTAWQNAWLGKNSAPRDKRFRDERWDADPIARGLRDAHLALEADTESLLSELPDGSKDTLRMKFYTRQFLSALSPSNYLMLNPAARYHFLETEGESLLEGFRNLVEDLERGEGRLDISTTDTEAFEVGRNIATTPGKIVYQNELMQLIQFEPMTETQRKRPILFVPAWINKYYIMDLRPENSVVRYMLERGHTVFLISWVNPTGEHAQMSFEDYMKHGPLAALDAMGEATGAEQFDILGFCIGGILVMATLALLAARKDNRIATATTFATMVDFTDVGELGVFVDRGRLEAMREQIKEKGYLENYHLQNVFSMLRENDLVWSFHVMSYLMGRKPPAFDLLFWNADSTRLPAAMLLWYLEKIYIENGLRLPGHLSLDGTPIDLSQIETPIFVLATKEDHIAPWTSVYPTTRLVKGEVKFVLGASGHIAGVINPPAKKEKYGYWSGDDHPVDAEEWLKNAEYTGGSWWPEWGRWLDSHDDGETVPARHPEDGKLEVIEDAPGAFVLAK</sequence>
<keyword evidence="7" id="KW-1185">Reference proteome</keyword>
<dbReference type="InterPro" id="IPR029058">
    <property type="entry name" value="AB_hydrolase_fold"/>
</dbReference>
<dbReference type="Proteomes" id="UP000198728">
    <property type="component" value="Unassembled WGS sequence"/>
</dbReference>
<dbReference type="Pfam" id="PF07167">
    <property type="entry name" value="PhaC_N"/>
    <property type="match status" value="1"/>
</dbReference>
<dbReference type="PANTHER" id="PTHR36837">
    <property type="entry name" value="POLY(3-HYDROXYALKANOATE) POLYMERASE SUBUNIT PHAC"/>
    <property type="match status" value="1"/>
</dbReference>
<keyword evidence="3" id="KW-0808">Transferase</keyword>